<dbReference type="Gene3D" id="1.10.3860.10">
    <property type="entry name" value="Sodium:dicarboxylate symporter"/>
    <property type="match status" value="1"/>
</dbReference>
<dbReference type="EMBL" id="JAENIM010000039">
    <property type="protein sequence ID" value="MBK1791288.1"/>
    <property type="molecule type" value="Genomic_DNA"/>
</dbReference>
<dbReference type="PANTHER" id="PTHR11958:SF63">
    <property type="entry name" value="AMINO ACID TRANSPORTER"/>
    <property type="match status" value="1"/>
</dbReference>
<dbReference type="InterPro" id="IPR036458">
    <property type="entry name" value="Na:dicarbo_symporter_sf"/>
</dbReference>
<evidence type="ECO:0000256" key="6">
    <source>
        <dbReference type="ARBA" id="ARBA00023136"/>
    </source>
</evidence>
<organism evidence="9 10">
    <name type="scientific">Persicirhabdus sediminis</name>
    <dbReference type="NCBI Taxonomy" id="454144"/>
    <lineage>
        <taxon>Bacteria</taxon>
        <taxon>Pseudomonadati</taxon>
        <taxon>Verrucomicrobiota</taxon>
        <taxon>Verrucomicrobiia</taxon>
        <taxon>Verrucomicrobiales</taxon>
        <taxon>Verrucomicrobiaceae</taxon>
        <taxon>Persicirhabdus</taxon>
    </lineage>
</organism>
<dbReference type="Proteomes" id="UP000624703">
    <property type="component" value="Unassembled WGS sequence"/>
</dbReference>
<dbReference type="SUPFAM" id="SSF118215">
    <property type="entry name" value="Proton glutamate symport protein"/>
    <property type="match status" value="1"/>
</dbReference>
<comment type="subcellular location">
    <subcellularLocation>
        <location evidence="1">Membrane</location>
        <topology evidence="1">Multi-pass membrane protein</topology>
    </subcellularLocation>
</comment>
<evidence type="ECO:0000256" key="7">
    <source>
        <dbReference type="ARBA" id="ARBA00023180"/>
    </source>
</evidence>
<feature type="transmembrane region" description="Helical" evidence="8">
    <location>
        <begin position="213"/>
        <end position="233"/>
    </location>
</feature>
<dbReference type="InterPro" id="IPR018107">
    <property type="entry name" value="Na-dicarboxylate_symporter_CS"/>
</dbReference>
<keyword evidence="4" id="KW-0769">Symport</keyword>
<sequence length="435" mass="46055">MKKLPAHWQMLIALILAASTGWLFRRLDNAGSGEFISAAVATCEFIGNLFMQALKMIIVPLVAASIIAGIAGLGNVKGFGKLGLKTLGFYSMTSLLAILVGLMFVNVLEPGRTNGEANREIQAAFDREHEQASEANLAKVESANSKKGSDFVDIFKKMVPPNIFAAASNNGQLIGLIFFSILFAIAMTSLPARQMEPLLGGVSALHEVMVRMTQWIMVMAPIGVFGLLLPVVYETGPELFLSLGKYFLTVLLALGTHLFITMPLVLKLCGNVNPWAHMKAMRVALMTAFSTASSSATLPETMVCVEENSGVSKRVTGFTLPLGATVNMDGTALYECVAVLFVAQVMDIPLGLVAQFGIVLTALLTSIGVAGVPSASLVAILIILNNSGIPNANVAVTALLAVDRLLDMTRTAVNVFGDSCCAVVIAKSEGESLKV</sequence>
<feature type="transmembrane region" description="Helical" evidence="8">
    <location>
        <begin position="378"/>
        <end position="402"/>
    </location>
</feature>
<proteinExistence type="predicted"/>
<feature type="transmembrane region" description="Helical" evidence="8">
    <location>
        <begin position="57"/>
        <end position="76"/>
    </location>
</feature>
<keyword evidence="10" id="KW-1185">Reference proteome</keyword>
<dbReference type="Pfam" id="PF00375">
    <property type="entry name" value="SDF"/>
    <property type="match status" value="1"/>
</dbReference>
<keyword evidence="6 8" id="KW-0472">Membrane</keyword>
<feature type="transmembrane region" description="Helical" evidence="8">
    <location>
        <begin position="173"/>
        <end position="192"/>
    </location>
</feature>
<accession>A0A8J7MEN4</accession>
<dbReference type="InterPro" id="IPR001991">
    <property type="entry name" value="Na-dicarboxylate_symporter"/>
</dbReference>
<evidence type="ECO:0000256" key="3">
    <source>
        <dbReference type="ARBA" id="ARBA00022692"/>
    </source>
</evidence>
<keyword evidence="2" id="KW-0813">Transport</keyword>
<dbReference type="GO" id="GO:1902475">
    <property type="term" value="P:L-alpha-amino acid transmembrane transport"/>
    <property type="evidence" value="ECO:0007669"/>
    <property type="project" value="UniProtKB-ARBA"/>
</dbReference>
<dbReference type="RefSeq" id="WP_200311298.1">
    <property type="nucleotide sequence ID" value="NZ_JAENIM010000039.1"/>
</dbReference>
<feature type="transmembrane region" description="Helical" evidence="8">
    <location>
        <begin position="88"/>
        <end position="108"/>
    </location>
</feature>
<evidence type="ECO:0000256" key="4">
    <source>
        <dbReference type="ARBA" id="ARBA00022847"/>
    </source>
</evidence>
<keyword evidence="5 8" id="KW-1133">Transmembrane helix</keyword>
<evidence type="ECO:0000256" key="8">
    <source>
        <dbReference type="SAM" id="Phobius"/>
    </source>
</evidence>
<evidence type="ECO:0000313" key="9">
    <source>
        <dbReference type="EMBL" id="MBK1791288.1"/>
    </source>
</evidence>
<feature type="transmembrane region" description="Helical" evidence="8">
    <location>
        <begin position="350"/>
        <end position="372"/>
    </location>
</feature>
<reference evidence="9" key="1">
    <citation type="submission" date="2021-01" db="EMBL/GenBank/DDBJ databases">
        <title>Modified the classification status of verrucomicrobia.</title>
        <authorList>
            <person name="Feng X."/>
        </authorList>
    </citation>
    <scope>NUCLEOTIDE SEQUENCE</scope>
    <source>
        <strain evidence="9">_KCTC 22039</strain>
    </source>
</reference>
<protein>
    <submittedName>
        <fullName evidence="9">Dicarboxylate/amino acid:cation symporter</fullName>
    </submittedName>
</protein>
<keyword evidence="3 8" id="KW-0812">Transmembrane</keyword>
<dbReference type="GO" id="GO:0016020">
    <property type="term" value="C:membrane"/>
    <property type="evidence" value="ECO:0007669"/>
    <property type="project" value="UniProtKB-SubCell"/>
</dbReference>
<gene>
    <name evidence="9" type="ORF">JIN82_09015</name>
</gene>
<evidence type="ECO:0000256" key="1">
    <source>
        <dbReference type="ARBA" id="ARBA00004141"/>
    </source>
</evidence>
<dbReference type="GO" id="GO:0015293">
    <property type="term" value="F:symporter activity"/>
    <property type="evidence" value="ECO:0007669"/>
    <property type="project" value="UniProtKB-KW"/>
</dbReference>
<keyword evidence="7" id="KW-0325">Glycoprotein</keyword>
<evidence type="ECO:0000256" key="5">
    <source>
        <dbReference type="ARBA" id="ARBA00022989"/>
    </source>
</evidence>
<evidence type="ECO:0000256" key="2">
    <source>
        <dbReference type="ARBA" id="ARBA00022448"/>
    </source>
</evidence>
<feature type="transmembrane region" description="Helical" evidence="8">
    <location>
        <begin position="245"/>
        <end position="268"/>
    </location>
</feature>
<comment type="caution">
    <text evidence="9">The sequence shown here is derived from an EMBL/GenBank/DDBJ whole genome shotgun (WGS) entry which is preliminary data.</text>
</comment>
<dbReference type="AlphaFoldDB" id="A0A8J7MEN4"/>
<evidence type="ECO:0000313" key="10">
    <source>
        <dbReference type="Proteomes" id="UP000624703"/>
    </source>
</evidence>
<dbReference type="PROSITE" id="PS00714">
    <property type="entry name" value="NA_DICARBOXYL_SYMP_2"/>
    <property type="match status" value="1"/>
</dbReference>
<name>A0A8J7MEN4_9BACT</name>
<dbReference type="PANTHER" id="PTHR11958">
    <property type="entry name" value="SODIUM/DICARBOXYLATE SYMPORTER-RELATED"/>
    <property type="match status" value="1"/>
</dbReference>
<dbReference type="PRINTS" id="PR00173">
    <property type="entry name" value="EDTRNSPORT"/>
</dbReference>
<dbReference type="InterPro" id="IPR050746">
    <property type="entry name" value="DAACS"/>
</dbReference>